<evidence type="ECO:0000259" key="2">
    <source>
        <dbReference type="PROSITE" id="PS50104"/>
    </source>
</evidence>
<dbReference type="Pfam" id="PF13432">
    <property type="entry name" value="TPR_16"/>
    <property type="match status" value="1"/>
</dbReference>
<dbReference type="SUPFAM" id="SSF52540">
    <property type="entry name" value="P-loop containing nucleoside triphosphate hydrolases"/>
    <property type="match status" value="1"/>
</dbReference>
<dbReference type="PROSITE" id="PS50104">
    <property type="entry name" value="TIR"/>
    <property type="match status" value="1"/>
</dbReference>
<organism evidence="3 4">
    <name type="scientific">Leucothrix pacifica</name>
    <dbReference type="NCBI Taxonomy" id="1247513"/>
    <lineage>
        <taxon>Bacteria</taxon>
        <taxon>Pseudomonadati</taxon>
        <taxon>Pseudomonadota</taxon>
        <taxon>Gammaproteobacteria</taxon>
        <taxon>Thiotrichales</taxon>
        <taxon>Thiotrichaceae</taxon>
        <taxon>Leucothrix</taxon>
    </lineage>
</organism>
<dbReference type="Pfam" id="PF13676">
    <property type="entry name" value="TIR_2"/>
    <property type="match status" value="1"/>
</dbReference>
<evidence type="ECO:0000256" key="1">
    <source>
        <dbReference type="PROSITE-ProRule" id="PRU00339"/>
    </source>
</evidence>
<dbReference type="InterPro" id="IPR019734">
    <property type="entry name" value="TPR_rpt"/>
</dbReference>
<dbReference type="InterPro" id="IPR011990">
    <property type="entry name" value="TPR-like_helical_dom_sf"/>
</dbReference>
<protein>
    <recommendedName>
        <fullName evidence="2">TIR domain-containing protein</fullName>
    </recommendedName>
</protein>
<dbReference type="GO" id="GO:0043531">
    <property type="term" value="F:ADP binding"/>
    <property type="evidence" value="ECO:0007669"/>
    <property type="project" value="InterPro"/>
</dbReference>
<dbReference type="InterPro" id="IPR024983">
    <property type="entry name" value="CHAT_dom"/>
</dbReference>
<dbReference type="PANTHER" id="PTHR47691">
    <property type="entry name" value="REGULATOR-RELATED"/>
    <property type="match status" value="1"/>
</dbReference>
<keyword evidence="4" id="KW-1185">Reference proteome</keyword>
<dbReference type="InterPro" id="IPR035897">
    <property type="entry name" value="Toll_tir_struct_dom_sf"/>
</dbReference>
<proteinExistence type="predicted"/>
<dbReference type="SUPFAM" id="SSF52200">
    <property type="entry name" value="Toll/Interleukin receptor TIR domain"/>
    <property type="match status" value="1"/>
</dbReference>
<dbReference type="SMART" id="SM00028">
    <property type="entry name" value="TPR"/>
    <property type="match status" value="6"/>
</dbReference>
<dbReference type="InterPro" id="IPR027417">
    <property type="entry name" value="P-loop_NTPase"/>
</dbReference>
<comment type="caution">
    <text evidence="3">The sequence shown here is derived from an EMBL/GenBank/DDBJ whole genome shotgun (WGS) entry which is preliminary data.</text>
</comment>
<name>A0A317C1V9_9GAMM</name>
<sequence>MPIESGHVFISHTSADDEFVKALRIKLELHGISLWVDSRNLCGGKKLAPEIEQAILDSSHVIAVLSPRTINSPWVRKEIQFAEDKGHDVIPLLLPGIEPSALGMWFDEEPVGEKIELDVGKLDEQLPHILAALGKRAPDHDLAKAQEVANKPIAELLLELTEPTLTHGEYGIETLSARAEIRYIPPDLSKEREVNSRTFRFTAPIGQIEQDEIRWYLEQYLQWPVGLFRERAKTTEAQLPEWGKALYNATLGQAVCREPVTAWQQARGDVERRFSVQVDAHTLETDEDAQANANEAASRLQSLPWELLHDDAYLSDGANPVRIRRRLPNFKHQPPSSAELPIRILLLSPRPEEQGVGYIDHRASALPLVQAVETLGDLVRLTVLSPPTLPALEKELHRAREAKKPYHVLHFDGHGVYDRQFGLGALCFEHPQDDALLEGRRSQLVYAKASQNSASTNQTSAPPQSNLVSLLKDFRIPLVFLEACQTAQTEADPNTSVAASLLDEGVTSVVAMSHSVLMETARLFVTEFYQSLALGQRVGAAMLAGQKKLMRDSYRLPIPGAGDLHLQDWFVPILYQEQHDPQLFAWVPSETAQKMQAQQRQTRLGRLPEPPPHHFIGRSRDLLKAERLLEQQPYAVIRGQGGAGKTTLAVELAKWLVNSRRFDRCAFVSVEEYTHDRAVTEVLLQQLVNANHNLVVEYDGDIDQALQTIRRTLENDRTLIVVDNMESLLADDANKQAVLDVLAKLPEAKLLFTTRESLPEPFHHKVREIELGTLELSDAKALVMQVMNQEGLSLRHDDTGNTPQEVNDLVNSVGCHARALVLLARELAQRGVTATTNNVREIMQDLEQRYPGQRENSLFASVELSLQRLSPEVLEQIAGLTVFQDGGHITSIAHVLEVDSEQITLIIQELFDVGLATSIGEYNYICLDPALPAYLNLSLNTEQYETYQQRWQEVMGQLVDSLHGQISKDSKLIFNLVPLELPNLMAYLQVLVSSWQAGTQMAEVVSDKVCSVEKLLENLNQPHAIAKVMEWRELVATVFVEWSHARFDNEHLSIEQRLKEGDFPSAIQAAQALLKQCQQAGEKSYIGAGYDFASANFLLGRVLRTSGAEEKALPYLQEAQQRFEAIGVRGERMVSVALTERGSCLERLGQLDAAEMLYEKSIIQQGENKGNTHGVALGKQRIATIRWLQKRHSDAVLGFQQALELFMQLGDLLAAASVWHKIGMCYTDSRDFEEAEKAYQQSISINNQKGNKVGEAENLSELGNLYNYWGRSEQALIYDRRGADIYEDLGHFLQEGVARNNVADTLIKLSRYDEAREELLLAIKCQQGFGHSGKPWNTWSTLHSLEKVSGNLQAASDAWQKALLAYLVYRRDGGDGHDGSGRLTLAVGVAIKKDNTSQIEQMIGQLSERVDWRGHKNFLQKLQAIIAGKRDLALAEDEGLYYQYAAELIILLESLAE</sequence>
<dbReference type="SUPFAM" id="SSF48452">
    <property type="entry name" value="TPR-like"/>
    <property type="match status" value="2"/>
</dbReference>
<dbReference type="Gene3D" id="3.40.50.10140">
    <property type="entry name" value="Toll/interleukin-1 receptor homology (TIR) domain"/>
    <property type="match status" value="1"/>
</dbReference>
<dbReference type="GO" id="GO:0007165">
    <property type="term" value="P:signal transduction"/>
    <property type="evidence" value="ECO:0007669"/>
    <property type="project" value="InterPro"/>
</dbReference>
<dbReference type="PANTHER" id="PTHR47691:SF3">
    <property type="entry name" value="HTH-TYPE TRANSCRIPTIONAL REGULATOR RV0890C-RELATED"/>
    <property type="match status" value="1"/>
</dbReference>
<dbReference type="Pfam" id="PF12770">
    <property type="entry name" value="CHAT"/>
    <property type="match status" value="1"/>
</dbReference>
<dbReference type="Pfam" id="PF00931">
    <property type="entry name" value="NB-ARC"/>
    <property type="match status" value="1"/>
</dbReference>
<dbReference type="InterPro" id="IPR002182">
    <property type="entry name" value="NB-ARC"/>
</dbReference>
<dbReference type="PROSITE" id="PS50005">
    <property type="entry name" value="TPR"/>
    <property type="match status" value="1"/>
</dbReference>
<dbReference type="OrthoDB" id="5618688at2"/>
<accession>A0A317C1V9</accession>
<dbReference type="InterPro" id="IPR000157">
    <property type="entry name" value="TIR_dom"/>
</dbReference>
<reference evidence="3 4" key="1">
    <citation type="submission" date="2018-05" db="EMBL/GenBank/DDBJ databases">
        <title>Leucothrix arctica sp. nov., isolated from Arctic seawater.</title>
        <authorList>
            <person name="Choi A."/>
            <person name="Baek K."/>
        </authorList>
    </citation>
    <scope>NUCLEOTIDE SEQUENCE [LARGE SCALE GENOMIC DNA]</scope>
    <source>
        <strain evidence="3 4">JCM 18388</strain>
    </source>
</reference>
<keyword evidence="1" id="KW-0802">TPR repeat</keyword>
<dbReference type="EMBL" id="QGKM01000095">
    <property type="protein sequence ID" value="PWQ92347.1"/>
    <property type="molecule type" value="Genomic_DNA"/>
</dbReference>
<evidence type="ECO:0000313" key="4">
    <source>
        <dbReference type="Proteomes" id="UP000245539"/>
    </source>
</evidence>
<dbReference type="RefSeq" id="WP_109839740.1">
    <property type="nucleotide sequence ID" value="NZ_QGKM01000095.1"/>
</dbReference>
<gene>
    <name evidence="3" type="ORF">DKW60_21625</name>
</gene>
<feature type="repeat" description="TPR" evidence="1">
    <location>
        <begin position="1216"/>
        <end position="1249"/>
    </location>
</feature>
<dbReference type="SMART" id="SM00255">
    <property type="entry name" value="TIR"/>
    <property type="match status" value="1"/>
</dbReference>
<evidence type="ECO:0000313" key="3">
    <source>
        <dbReference type="EMBL" id="PWQ92347.1"/>
    </source>
</evidence>
<dbReference type="Pfam" id="PF13424">
    <property type="entry name" value="TPR_12"/>
    <property type="match status" value="1"/>
</dbReference>
<dbReference type="Gene3D" id="1.25.40.10">
    <property type="entry name" value="Tetratricopeptide repeat domain"/>
    <property type="match status" value="2"/>
</dbReference>
<dbReference type="Proteomes" id="UP000245539">
    <property type="component" value="Unassembled WGS sequence"/>
</dbReference>
<feature type="domain" description="TIR" evidence="2">
    <location>
        <begin position="4"/>
        <end position="126"/>
    </location>
</feature>
<dbReference type="Gene3D" id="3.40.50.300">
    <property type="entry name" value="P-loop containing nucleotide triphosphate hydrolases"/>
    <property type="match status" value="1"/>
</dbReference>